<comment type="subcellular location">
    <subcellularLocation>
        <location evidence="1">Nucleus</location>
    </subcellularLocation>
</comment>
<evidence type="ECO:0000256" key="2">
    <source>
        <dbReference type="ARBA" id="ARBA00010222"/>
    </source>
</evidence>
<dbReference type="Proteomes" id="UP001158576">
    <property type="component" value="Chromosome PAR"/>
</dbReference>
<name>A0ABN7RU61_OIKDI</name>
<protein>
    <recommendedName>
        <fullName evidence="3">Mediator of RNA polymerase II transcription subunit 23</fullName>
    </recommendedName>
    <alternativeName>
        <fullName evidence="7">Mediator complex subunit 23</fullName>
    </alternativeName>
</protein>
<keyword evidence="4" id="KW-0805">Transcription regulation</keyword>
<dbReference type="Pfam" id="PF11573">
    <property type="entry name" value="Med23"/>
    <property type="match status" value="1"/>
</dbReference>
<dbReference type="InterPro" id="IPR021629">
    <property type="entry name" value="Mediator_Med23"/>
</dbReference>
<evidence type="ECO:0000256" key="1">
    <source>
        <dbReference type="ARBA" id="ARBA00004123"/>
    </source>
</evidence>
<reference evidence="8 9" key="1">
    <citation type="submission" date="2021-04" db="EMBL/GenBank/DDBJ databases">
        <authorList>
            <person name="Bliznina A."/>
        </authorList>
    </citation>
    <scope>NUCLEOTIDE SEQUENCE [LARGE SCALE GENOMIC DNA]</scope>
</reference>
<dbReference type="PANTHER" id="PTHR12691:SF10">
    <property type="entry name" value="MEDIATOR OF RNA POLYMERASE II TRANSCRIPTION SUBUNIT 23"/>
    <property type="match status" value="1"/>
</dbReference>
<organism evidence="8 9">
    <name type="scientific">Oikopleura dioica</name>
    <name type="common">Tunicate</name>
    <dbReference type="NCBI Taxonomy" id="34765"/>
    <lineage>
        <taxon>Eukaryota</taxon>
        <taxon>Metazoa</taxon>
        <taxon>Chordata</taxon>
        <taxon>Tunicata</taxon>
        <taxon>Appendicularia</taxon>
        <taxon>Copelata</taxon>
        <taxon>Oikopleuridae</taxon>
        <taxon>Oikopleura</taxon>
    </lineage>
</organism>
<dbReference type="PANTHER" id="PTHR12691">
    <property type="entry name" value="MEDIATOR OF RNA POLYMERASE II TRANSCRIPTION SUBUNIT 23"/>
    <property type="match status" value="1"/>
</dbReference>
<dbReference type="EMBL" id="OU015568">
    <property type="protein sequence ID" value="CAG5082396.1"/>
    <property type="molecule type" value="Genomic_DNA"/>
</dbReference>
<comment type="similarity">
    <text evidence="2">Belongs to the Mediator complex subunit 23 family.</text>
</comment>
<gene>
    <name evidence="8" type="ORF">OKIOD_LOCUS1674</name>
</gene>
<evidence type="ECO:0000256" key="6">
    <source>
        <dbReference type="ARBA" id="ARBA00023242"/>
    </source>
</evidence>
<evidence type="ECO:0000313" key="8">
    <source>
        <dbReference type="EMBL" id="CAG5082396.1"/>
    </source>
</evidence>
<accession>A0ABN7RU61</accession>
<evidence type="ECO:0000256" key="4">
    <source>
        <dbReference type="ARBA" id="ARBA00023015"/>
    </source>
</evidence>
<evidence type="ECO:0000256" key="5">
    <source>
        <dbReference type="ARBA" id="ARBA00023163"/>
    </source>
</evidence>
<evidence type="ECO:0000256" key="7">
    <source>
        <dbReference type="ARBA" id="ARBA00031961"/>
    </source>
</evidence>
<evidence type="ECO:0000313" key="9">
    <source>
        <dbReference type="Proteomes" id="UP001158576"/>
    </source>
</evidence>
<sequence length="1458" mass="169486">MFDNSQQHTGQSAVEQQAAEDVQNNMMETEMSPDVNGENNISLRLKNIFGSVLRSETVIQVFGPYVAAATQSRETQAQMCVRKFHELYESLPEFDPADPNKLSPERAEVIKWLCDYIYSLSSPRYVTLIFYILTMMVKNGSFRSSQNQYSDLGLKELSEQLFESDELSIKRPYHWTAVFNLIGEIVEVVNYKAIQRILIIIVNKLPRIPANHTVNRKAIQAHARVMNRLLDRDANLLPAYMSLNDIRRLHTQKDAPPPCWTLSQNISKLEASFRPLAAMITIQAKNSLLPMVRYNHSKLKFTCKNSGKFWNFWYVHPEKFTWESTDNVKIPFHPSQYEQQYRLLYYVLSHRYSYEMLLTIMSMSTGPTTTPVKNNLASFIVKYLMDIITSNSENEEGRRVIWQHLQVPIIQMLVHKHINLGEILRALTAEIKKKGKPGKVTQEQIVRNRDSIMWLLLQYMSAVMAAMISEANNQFIELFNELYSDVLFSSLDSPEPNSPDFIQRYSALCIFLHFQRAAVDKGELGAVQIPRCLMAQKEKLKEIESHVAGLNFSSDYRLLLLINVFSVLSSPFDRVMACLTGEGVVEMPGSTPAAPVQAHGAIKPMSVDMLDRITMHGKLEFSRKILSQLFQESRSQEIHPSPALVNTYTRFLVYTETEGLIFRPLTAERIKSKPTMNPLPSLNECIQSGHLPQLHITVEILRYRLHHVDIGSVHQAHSILLNCLNTMNNFQMVSSIRDLCFHLIQRIFTTNPHGRELWAIQLCNQPEQIVSDCEELNKCLIMAVANGSKVAMADQAGQSTQLSYDKFLEDILRRTPLTLPYQTLRRLPDTMRMYLEQHQQSNAIPNLAQVVQNERMHFQNMMANNQNESEMIQRFVDPNATPVFLCIIWKLLEPMWTQASTTKLPAIFYRILQAMEPKTFRNQLRTFTDFIVEEISRNQDEVHKYIQYLLHLIWDQHVIPFDQFIHVLVLRPCDSPDTLIVAQLLMLNDKADGGENPFLQRVQFLQNTFPTDHFNHEDQFRYHLNYHHQFPESFNFEILASKVQQPQEPIVKPLPVYFGNVCFRMLPVIDLFIHRYLEMELAEIETNPECLETILDRFVSLYRFHHQPLTFVYQTLYCFTQLPAAKKRLLAVKIIREFDSVRPAYWALSEKYLAIPEENFRPEANWVPDEDYWMHLLGRLVMRVDAIGPDREFDSLNLDWRYMEFTNSVNLTVFASCIEVMTLPCSIQKVTQSLIDLIVKPDSPIPVEDIPKWFNAFGMIIAHLPYEYSKVVNQAIITALNSPEILQIPHQLPDGVYPSQFFSFSPEEQRESDNYLARMITCVHACWSHMAIIQLTPLHKFLENEVRPILRTETQLLFILHLISPFLSRLEKERTRILSEVVVELYQLIHQIGQQVELTHVDAIADLLYHIKYKYIGEFGHSNTLKEKVREFIRHFPEKLRDRLKFMYTHRSGRNPNE</sequence>
<proteinExistence type="inferred from homology"/>
<evidence type="ECO:0000256" key="3">
    <source>
        <dbReference type="ARBA" id="ARBA00019696"/>
    </source>
</evidence>
<keyword evidence="5" id="KW-0804">Transcription</keyword>
<keyword evidence="6" id="KW-0539">Nucleus</keyword>
<keyword evidence="9" id="KW-1185">Reference proteome</keyword>